<protein>
    <submittedName>
        <fullName evidence="2">Uncharacterized protein</fullName>
    </submittedName>
</protein>
<dbReference type="Proteomes" id="UP000663845">
    <property type="component" value="Unassembled WGS sequence"/>
</dbReference>
<proteinExistence type="predicted"/>
<feature type="compositionally biased region" description="Acidic residues" evidence="1">
    <location>
        <begin position="126"/>
        <end position="137"/>
    </location>
</feature>
<evidence type="ECO:0000313" key="4">
    <source>
        <dbReference type="Proteomes" id="UP000663845"/>
    </source>
</evidence>
<evidence type="ECO:0000256" key="1">
    <source>
        <dbReference type="SAM" id="MobiDB-lite"/>
    </source>
</evidence>
<dbReference type="Proteomes" id="UP000663844">
    <property type="component" value="Unassembled WGS sequence"/>
</dbReference>
<sequence length="181" mass="21745">MAQKKPIWNFHLLLQSKLTKWDNNNRNFHKIQKRMEYNLLPRFIEKQDFSFKIDTKVFEKDEIQSIYNEMRELTNSFKKQSMQFHYHIAARELNNVRNEIDIIIGNCRLKPSSALNLTINDAQNDAQEDQESDDDDNNSNKEENEDKQHFEVFELYYKLSMKRHELQAEQSCHFLDDQPAG</sequence>
<gene>
    <name evidence="2" type="ORF">JYZ213_LOCUS2863</name>
    <name evidence="3" type="ORF">OXD698_LOCUS33915</name>
</gene>
<feature type="region of interest" description="Disordered" evidence="1">
    <location>
        <begin position="124"/>
        <end position="148"/>
    </location>
</feature>
<evidence type="ECO:0000313" key="2">
    <source>
        <dbReference type="EMBL" id="CAF0757551.1"/>
    </source>
</evidence>
<name>A0A813PQM6_9BILA</name>
<reference evidence="2" key="1">
    <citation type="submission" date="2021-02" db="EMBL/GenBank/DDBJ databases">
        <authorList>
            <person name="Nowell W R."/>
        </authorList>
    </citation>
    <scope>NUCLEOTIDE SEQUENCE</scope>
</reference>
<accession>A0A813PQM6</accession>
<dbReference type="EMBL" id="CAJOAZ010004771">
    <property type="protein sequence ID" value="CAF4074501.1"/>
    <property type="molecule type" value="Genomic_DNA"/>
</dbReference>
<dbReference type="EMBL" id="CAJNOG010000015">
    <property type="protein sequence ID" value="CAF0757551.1"/>
    <property type="molecule type" value="Genomic_DNA"/>
</dbReference>
<evidence type="ECO:0000313" key="3">
    <source>
        <dbReference type="EMBL" id="CAF4074501.1"/>
    </source>
</evidence>
<comment type="caution">
    <text evidence="2">The sequence shown here is derived from an EMBL/GenBank/DDBJ whole genome shotgun (WGS) entry which is preliminary data.</text>
</comment>
<organism evidence="2 4">
    <name type="scientific">Adineta steineri</name>
    <dbReference type="NCBI Taxonomy" id="433720"/>
    <lineage>
        <taxon>Eukaryota</taxon>
        <taxon>Metazoa</taxon>
        <taxon>Spiralia</taxon>
        <taxon>Gnathifera</taxon>
        <taxon>Rotifera</taxon>
        <taxon>Eurotatoria</taxon>
        <taxon>Bdelloidea</taxon>
        <taxon>Adinetida</taxon>
        <taxon>Adinetidae</taxon>
        <taxon>Adineta</taxon>
    </lineage>
</organism>
<feature type="compositionally biased region" description="Basic and acidic residues" evidence="1">
    <location>
        <begin position="138"/>
        <end position="148"/>
    </location>
</feature>
<dbReference type="AlphaFoldDB" id="A0A813PQM6"/>